<evidence type="ECO:0000313" key="10">
    <source>
        <dbReference type="EMBL" id="GLC25181.1"/>
    </source>
</evidence>
<dbReference type="GO" id="GO:0005886">
    <property type="term" value="C:plasma membrane"/>
    <property type="evidence" value="ECO:0007669"/>
    <property type="project" value="UniProtKB-SubCell"/>
</dbReference>
<keyword evidence="2" id="KW-1003">Cell membrane</keyword>
<gene>
    <name evidence="10" type="ORF">rosag_16940</name>
</gene>
<name>A0AA37V6D5_9BACT</name>
<comment type="caution">
    <text evidence="10">The sequence shown here is derived from an EMBL/GenBank/DDBJ whole genome shotgun (WGS) entry which is preliminary data.</text>
</comment>
<evidence type="ECO:0000259" key="9">
    <source>
        <dbReference type="Pfam" id="PF12704"/>
    </source>
</evidence>
<comment type="similarity">
    <text evidence="6">Belongs to the ABC-4 integral membrane protein family.</text>
</comment>
<evidence type="ECO:0000313" key="11">
    <source>
        <dbReference type="Proteomes" id="UP001161325"/>
    </source>
</evidence>
<reference evidence="10" key="1">
    <citation type="submission" date="2022-08" db="EMBL/GenBank/DDBJ databases">
        <title>Draft genome sequencing of Roseisolibacter agri AW1220.</title>
        <authorList>
            <person name="Tobiishi Y."/>
            <person name="Tonouchi A."/>
        </authorList>
    </citation>
    <scope>NUCLEOTIDE SEQUENCE</scope>
    <source>
        <strain evidence="10">AW1220</strain>
    </source>
</reference>
<evidence type="ECO:0000256" key="1">
    <source>
        <dbReference type="ARBA" id="ARBA00004651"/>
    </source>
</evidence>
<protein>
    <recommendedName>
        <fullName evidence="12">Macrolide export ATP-binding/permease protein MacB</fullName>
    </recommendedName>
</protein>
<dbReference type="Pfam" id="PF02687">
    <property type="entry name" value="FtsX"/>
    <property type="match status" value="2"/>
</dbReference>
<accession>A0AA37V6D5</accession>
<proteinExistence type="inferred from homology"/>
<dbReference type="NCBIfam" id="NF038403">
    <property type="entry name" value="perm_prefix_1"/>
    <property type="match status" value="1"/>
</dbReference>
<keyword evidence="4 7" id="KW-1133">Transmembrane helix</keyword>
<dbReference type="InterPro" id="IPR025857">
    <property type="entry name" value="MacB_PCD"/>
</dbReference>
<feature type="domain" description="ABC3 transporter permease C-terminal" evidence="8">
    <location>
        <begin position="378"/>
        <end position="493"/>
    </location>
</feature>
<dbReference type="NCBIfam" id="TIGR03434">
    <property type="entry name" value="ADOP"/>
    <property type="match status" value="1"/>
</dbReference>
<feature type="transmembrane region" description="Helical" evidence="7">
    <location>
        <begin position="874"/>
        <end position="894"/>
    </location>
</feature>
<dbReference type="InterPro" id="IPR050250">
    <property type="entry name" value="Macrolide_Exporter_MacB"/>
</dbReference>
<dbReference type="InterPro" id="IPR047928">
    <property type="entry name" value="Perm_prefix_1"/>
</dbReference>
<dbReference type="GO" id="GO:0022857">
    <property type="term" value="F:transmembrane transporter activity"/>
    <property type="evidence" value="ECO:0007669"/>
    <property type="project" value="TreeGrafter"/>
</dbReference>
<feature type="domain" description="ABC3 transporter permease C-terminal" evidence="8">
    <location>
        <begin position="791"/>
        <end position="904"/>
    </location>
</feature>
<evidence type="ECO:0000256" key="7">
    <source>
        <dbReference type="SAM" id="Phobius"/>
    </source>
</evidence>
<dbReference type="RefSeq" id="WP_284349623.1">
    <property type="nucleotide sequence ID" value="NZ_BRXS01000002.1"/>
</dbReference>
<feature type="domain" description="MacB-like periplasmic core" evidence="9">
    <location>
        <begin position="118"/>
        <end position="335"/>
    </location>
</feature>
<evidence type="ECO:0000256" key="4">
    <source>
        <dbReference type="ARBA" id="ARBA00022989"/>
    </source>
</evidence>
<feature type="transmembrane region" description="Helical" evidence="7">
    <location>
        <begin position="788"/>
        <end position="813"/>
    </location>
</feature>
<feature type="transmembrane region" description="Helical" evidence="7">
    <location>
        <begin position="465"/>
        <end position="487"/>
    </location>
</feature>
<evidence type="ECO:0000256" key="2">
    <source>
        <dbReference type="ARBA" id="ARBA00022475"/>
    </source>
</evidence>
<feature type="transmembrane region" description="Helical" evidence="7">
    <location>
        <begin position="116"/>
        <end position="143"/>
    </location>
</feature>
<evidence type="ECO:0000256" key="5">
    <source>
        <dbReference type="ARBA" id="ARBA00023136"/>
    </source>
</evidence>
<dbReference type="PANTHER" id="PTHR30572">
    <property type="entry name" value="MEMBRANE COMPONENT OF TRANSPORTER-RELATED"/>
    <property type="match status" value="1"/>
</dbReference>
<keyword evidence="5 7" id="KW-0472">Membrane</keyword>
<organism evidence="10 11">
    <name type="scientific">Roseisolibacter agri</name>
    <dbReference type="NCBI Taxonomy" id="2014610"/>
    <lineage>
        <taxon>Bacteria</taxon>
        <taxon>Pseudomonadati</taxon>
        <taxon>Gemmatimonadota</taxon>
        <taxon>Gemmatimonadia</taxon>
        <taxon>Gemmatimonadales</taxon>
        <taxon>Gemmatimonadaceae</taxon>
        <taxon>Roseisolibacter</taxon>
    </lineage>
</organism>
<feature type="transmembrane region" description="Helical" evidence="7">
    <location>
        <begin position="369"/>
        <end position="393"/>
    </location>
</feature>
<evidence type="ECO:0000256" key="3">
    <source>
        <dbReference type="ARBA" id="ARBA00022692"/>
    </source>
</evidence>
<keyword evidence="3 7" id="KW-0812">Transmembrane</keyword>
<sequence length="911" mass="96339">MSARGDRRGPSLPEGVRRAFRLPFGRRRAVEQAARDVDEEITFHLAMREARLRDAGLSEEEARREARRRFGDARHVAAACRAEDVAREHASARTELAHSVVQDARYALRALRRAPAFTVAALATLALGIGATTAVFTVVYGVLARPLPYAQPDRLVQLWETSTRTPGDRNPVSVPNYADWRTRVRAFQSTMAYAFNRFSLADGAAATPEQVQGAQLWGDVPRLLGVRPLLGRALGEGDARAYTVVLSEELWRRRYGADPQVLGRAVRLNGRPYTVVGVMPGSFRFPRNDVELWTGYANVLSDSTWSEQRGRRFQRVVARLAPGVTPDAAARELDAVARSLSTQYPDDNPGGGAALVPLREQLVGDVRPALLVLFGATAGVLLIACANVAHLLLARAAARQRELAVRAALGAGRGRVARQLLTESLVLAALGGAAGVALAYAGVTVLGKLAGDALPRLEDVRVDRWALAFTLGAVALTGVLVGLVPALRASRTDLAAGVRDGTRGAGTGRRAHAAQGALVVAEVAASLVLLVGAGLLLRSFQRLNAVDPGVRPAGVLTALVLAAPMRYPEPERQRAVLTAVAERVAALPGVQAVGLCDCMPPENVRQAGSVAVDGSAPDAPAPVVDQVRVGANYFGALRVPVRAGRAFTDADRAGSAPVAVVSEAFARRHLDAGPGREGLTRALGRRISFDQTRWMTVVGVVGDVRYGGLATDAAPAVYYAFAQDPFPGMNLFVRGARADGSDPDPLALLPAVRRAALDVDPELPLARVATLDAVVHDSVARPRFQTTLLALFGALALSLAAVGVYGVVSYGVAQRRREMSVRLALGARHADLLRQVVRRALAPVWLGVLVGLAGAAAGARALSGIVYATSIREPATYVAVTATLVLAAAVAAYLPARRASRADPALALRAE</sequence>
<evidence type="ECO:0008006" key="12">
    <source>
        <dbReference type="Google" id="ProtNLM"/>
    </source>
</evidence>
<dbReference type="InterPro" id="IPR017800">
    <property type="entry name" value="ADOP"/>
</dbReference>
<dbReference type="AlphaFoldDB" id="A0AA37V6D5"/>
<dbReference type="PANTHER" id="PTHR30572:SF4">
    <property type="entry name" value="ABC TRANSPORTER PERMEASE YTRF"/>
    <property type="match status" value="1"/>
</dbReference>
<feature type="transmembrane region" description="Helical" evidence="7">
    <location>
        <begin position="517"/>
        <end position="537"/>
    </location>
</feature>
<keyword evidence="11" id="KW-1185">Reference proteome</keyword>
<evidence type="ECO:0000259" key="8">
    <source>
        <dbReference type="Pfam" id="PF02687"/>
    </source>
</evidence>
<dbReference type="Proteomes" id="UP001161325">
    <property type="component" value="Unassembled WGS sequence"/>
</dbReference>
<feature type="transmembrane region" description="Helical" evidence="7">
    <location>
        <begin position="425"/>
        <end position="445"/>
    </location>
</feature>
<dbReference type="InterPro" id="IPR003838">
    <property type="entry name" value="ABC3_permease_C"/>
</dbReference>
<evidence type="ECO:0000256" key="6">
    <source>
        <dbReference type="ARBA" id="ARBA00038076"/>
    </source>
</evidence>
<comment type="subcellular location">
    <subcellularLocation>
        <location evidence="1">Cell membrane</location>
        <topology evidence="1">Multi-pass membrane protein</topology>
    </subcellularLocation>
</comment>
<feature type="transmembrane region" description="Helical" evidence="7">
    <location>
        <begin position="844"/>
        <end position="868"/>
    </location>
</feature>
<dbReference type="Pfam" id="PF12704">
    <property type="entry name" value="MacB_PCD"/>
    <property type="match status" value="2"/>
</dbReference>
<dbReference type="EMBL" id="BRXS01000002">
    <property type="protein sequence ID" value="GLC25181.1"/>
    <property type="molecule type" value="Genomic_DNA"/>
</dbReference>
<feature type="domain" description="MacB-like periplasmic core" evidence="9">
    <location>
        <begin position="586"/>
        <end position="720"/>
    </location>
</feature>